<dbReference type="EMBL" id="BAABFB010000010">
    <property type="protein sequence ID" value="GAA4471812.1"/>
    <property type="molecule type" value="Genomic_DNA"/>
</dbReference>
<dbReference type="Proteomes" id="UP001501183">
    <property type="component" value="Unassembled WGS sequence"/>
</dbReference>
<feature type="compositionally biased region" description="Basic and acidic residues" evidence="1">
    <location>
        <begin position="94"/>
        <end position="122"/>
    </location>
</feature>
<dbReference type="RefSeq" id="WP_345341390.1">
    <property type="nucleotide sequence ID" value="NZ_BAABFB010000010.1"/>
</dbReference>
<keyword evidence="3" id="KW-1185">Reference proteome</keyword>
<organism evidence="2 3">
    <name type="scientific">Rhodococcus olei</name>
    <dbReference type="NCBI Taxonomy" id="2161675"/>
    <lineage>
        <taxon>Bacteria</taxon>
        <taxon>Bacillati</taxon>
        <taxon>Actinomycetota</taxon>
        <taxon>Actinomycetes</taxon>
        <taxon>Mycobacteriales</taxon>
        <taxon>Nocardiaceae</taxon>
        <taxon>Rhodococcus</taxon>
    </lineage>
</organism>
<protein>
    <recommendedName>
        <fullName evidence="4">Protoporphyrinogen oxidase</fullName>
    </recommendedName>
</protein>
<evidence type="ECO:0008006" key="4">
    <source>
        <dbReference type="Google" id="ProtNLM"/>
    </source>
</evidence>
<evidence type="ECO:0000313" key="3">
    <source>
        <dbReference type="Proteomes" id="UP001501183"/>
    </source>
</evidence>
<accession>A0ABP8NVN6</accession>
<feature type="region of interest" description="Disordered" evidence="1">
    <location>
        <begin position="66"/>
        <end position="122"/>
    </location>
</feature>
<reference evidence="3" key="1">
    <citation type="journal article" date="2019" name="Int. J. Syst. Evol. Microbiol.">
        <title>The Global Catalogue of Microorganisms (GCM) 10K type strain sequencing project: providing services to taxonomists for standard genome sequencing and annotation.</title>
        <authorList>
            <consortium name="The Broad Institute Genomics Platform"/>
            <consortium name="The Broad Institute Genome Sequencing Center for Infectious Disease"/>
            <person name="Wu L."/>
            <person name="Ma J."/>
        </authorList>
    </citation>
    <scope>NUCLEOTIDE SEQUENCE [LARGE SCALE GENOMIC DNA]</scope>
    <source>
        <strain evidence="3">JCM 32206</strain>
    </source>
</reference>
<comment type="caution">
    <text evidence="2">The sequence shown here is derived from an EMBL/GenBank/DDBJ whole genome shotgun (WGS) entry which is preliminary data.</text>
</comment>
<evidence type="ECO:0000256" key="1">
    <source>
        <dbReference type="SAM" id="MobiDB-lite"/>
    </source>
</evidence>
<proteinExistence type="predicted"/>
<name>A0ABP8NVN6_9NOCA</name>
<evidence type="ECO:0000313" key="2">
    <source>
        <dbReference type="EMBL" id="GAA4471812.1"/>
    </source>
</evidence>
<sequence length="122" mass="13376">MRNQWPRLMIGAAVGAAMFGAFAIVRRRSAAALARPSMEHPVEGHTPDIHPAELAADVREKLPQHIKKTASRVAESPIGEATRHAGQVVAKTARQAEKHAEEFAKNRTHRDGHNADQPNPDR</sequence>
<gene>
    <name evidence="2" type="ORF">GCM10023094_03100</name>
</gene>